<dbReference type="CDD" id="cd01161">
    <property type="entry name" value="VLCAD"/>
    <property type="match status" value="1"/>
</dbReference>
<evidence type="ECO:0000256" key="28">
    <source>
        <dbReference type="RuleBase" id="RU362125"/>
    </source>
</evidence>
<evidence type="ECO:0000256" key="5">
    <source>
        <dbReference type="ARBA" id="ARBA00022553"/>
    </source>
</evidence>
<comment type="catalytic activity">
    <reaction evidence="25">
        <text>a very-long-chain 2,3-saturated fatty acyl-CoA + oxidized [electron-transfer flavoprotein] + H(+) = a very-long-chain (2E)-enoyl-CoA + reduced [electron-transfer flavoprotein]</text>
        <dbReference type="Rhea" id="RHEA:19181"/>
        <dbReference type="Rhea" id="RHEA-COMP:10685"/>
        <dbReference type="Rhea" id="RHEA-COMP:10686"/>
        <dbReference type="ChEBI" id="CHEBI:15378"/>
        <dbReference type="ChEBI" id="CHEBI:57692"/>
        <dbReference type="ChEBI" id="CHEBI:58307"/>
        <dbReference type="ChEBI" id="CHEBI:83724"/>
        <dbReference type="ChEBI" id="CHEBI:83728"/>
        <dbReference type="EC" id="1.3.8.9"/>
    </reaction>
    <physiologicalReaction direction="left-to-right" evidence="25">
        <dbReference type="Rhea" id="RHEA:19182"/>
    </physiologicalReaction>
</comment>
<evidence type="ECO:0000256" key="27">
    <source>
        <dbReference type="ARBA" id="ARBA00049224"/>
    </source>
</evidence>
<dbReference type="Gene3D" id="1.10.540.10">
    <property type="entry name" value="Acyl-CoA dehydrogenase/oxidase, N-terminal domain"/>
    <property type="match status" value="1"/>
</dbReference>
<evidence type="ECO:0000256" key="6">
    <source>
        <dbReference type="ARBA" id="ARBA00022630"/>
    </source>
</evidence>
<comment type="cofactor">
    <cofactor evidence="1 28">
        <name>FAD</name>
        <dbReference type="ChEBI" id="CHEBI:57692"/>
    </cofactor>
</comment>
<dbReference type="Pfam" id="PF02771">
    <property type="entry name" value="Acyl-CoA_dh_N"/>
    <property type="match status" value="1"/>
</dbReference>
<name>A0A1W0WS34_HYPEX</name>
<evidence type="ECO:0000256" key="24">
    <source>
        <dbReference type="ARBA" id="ARBA00049038"/>
    </source>
</evidence>
<dbReference type="GO" id="GO:0017099">
    <property type="term" value="F:very-long-chain fatty acyl-CoA dehydrogenase activity"/>
    <property type="evidence" value="ECO:0007669"/>
    <property type="project" value="UniProtKB-EC"/>
</dbReference>
<evidence type="ECO:0000259" key="30">
    <source>
        <dbReference type="Pfam" id="PF00441"/>
    </source>
</evidence>
<dbReference type="Pfam" id="PF02770">
    <property type="entry name" value="Acyl-CoA_dh_M"/>
    <property type="match status" value="1"/>
</dbReference>
<organism evidence="34 35">
    <name type="scientific">Hypsibius exemplaris</name>
    <name type="common">Freshwater tardigrade</name>
    <dbReference type="NCBI Taxonomy" id="2072580"/>
    <lineage>
        <taxon>Eukaryota</taxon>
        <taxon>Metazoa</taxon>
        <taxon>Ecdysozoa</taxon>
        <taxon>Tardigrada</taxon>
        <taxon>Eutardigrada</taxon>
        <taxon>Parachela</taxon>
        <taxon>Hypsibioidea</taxon>
        <taxon>Hypsibiidae</taxon>
        <taxon>Hypsibius</taxon>
    </lineage>
</organism>
<dbReference type="InterPro" id="IPR013786">
    <property type="entry name" value="AcylCoA_DH/ox_N"/>
</dbReference>
<evidence type="ECO:0000256" key="16">
    <source>
        <dbReference type="ARBA" id="ARBA00023136"/>
    </source>
</evidence>
<evidence type="ECO:0000256" key="1">
    <source>
        <dbReference type="ARBA" id="ARBA00001974"/>
    </source>
</evidence>
<dbReference type="InterPro" id="IPR006089">
    <property type="entry name" value="Acyl-CoA_DH_CS"/>
</dbReference>
<keyword evidence="8" id="KW-0702">S-nitrosylation</keyword>
<comment type="catalytic activity">
    <reaction evidence="22">
        <text>oxidized [electron-transfer flavoprotein] + hexadecanoyl-CoA + H(+) = (2E)-hexadecenoyl-CoA + reduced [electron-transfer flavoprotein]</text>
        <dbReference type="Rhea" id="RHEA:43448"/>
        <dbReference type="Rhea" id="RHEA-COMP:10685"/>
        <dbReference type="Rhea" id="RHEA-COMP:10686"/>
        <dbReference type="ChEBI" id="CHEBI:15378"/>
        <dbReference type="ChEBI" id="CHEBI:57379"/>
        <dbReference type="ChEBI" id="CHEBI:57692"/>
        <dbReference type="ChEBI" id="CHEBI:58307"/>
        <dbReference type="ChEBI" id="CHEBI:61526"/>
    </reaction>
    <physiologicalReaction direction="left-to-right" evidence="22">
        <dbReference type="Rhea" id="RHEA:43449"/>
    </physiologicalReaction>
</comment>
<dbReference type="InterPro" id="IPR037069">
    <property type="entry name" value="AcylCoA_DH/ox_N_sf"/>
</dbReference>
<proteinExistence type="inferred from homology"/>
<evidence type="ECO:0000256" key="3">
    <source>
        <dbReference type="ARBA" id="ARBA00005198"/>
    </source>
</evidence>
<evidence type="ECO:0000259" key="31">
    <source>
        <dbReference type="Pfam" id="PF02770"/>
    </source>
</evidence>
<comment type="pathway">
    <text evidence="3">Lipid metabolism; mitochondrial fatty acid beta-oxidation.</text>
</comment>
<dbReference type="InterPro" id="IPR046373">
    <property type="entry name" value="Acyl-CoA_Oxase/DH_mid-dom_sf"/>
</dbReference>
<dbReference type="PROSITE" id="PS00072">
    <property type="entry name" value="ACYL_COA_DH_1"/>
    <property type="match status" value="1"/>
</dbReference>
<evidence type="ECO:0000256" key="26">
    <source>
        <dbReference type="ARBA" id="ARBA00049140"/>
    </source>
</evidence>
<dbReference type="EMBL" id="MTYJ01000054">
    <property type="protein sequence ID" value="OQV18011.1"/>
    <property type="molecule type" value="Genomic_DNA"/>
</dbReference>
<dbReference type="InterPro" id="IPR009100">
    <property type="entry name" value="AcylCoA_DH/oxidase_NM_dom_sf"/>
</dbReference>
<comment type="catalytic activity">
    <reaction evidence="26">
        <text>eicosanoyl-CoA + oxidized [electron-transfer flavoprotein] + H(+) = (2E)-eicosenoyl-CoA + reduced [electron-transfer flavoprotein]</text>
        <dbReference type="Rhea" id="RHEA:47236"/>
        <dbReference type="Rhea" id="RHEA-COMP:10685"/>
        <dbReference type="Rhea" id="RHEA-COMP:10686"/>
        <dbReference type="ChEBI" id="CHEBI:15378"/>
        <dbReference type="ChEBI" id="CHEBI:57380"/>
        <dbReference type="ChEBI" id="CHEBI:57692"/>
        <dbReference type="ChEBI" id="CHEBI:58307"/>
        <dbReference type="ChEBI" id="CHEBI:74691"/>
    </reaction>
    <physiologicalReaction direction="left-to-right" evidence="26">
        <dbReference type="Rhea" id="RHEA:47237"/>
    </physiologicalReaction>
</comment>
<keyword evidence="5" id="KW-0597">Phosphoprotein</keyword>
<evidence type="ECO:0000256" key="15">
    <source>
        <dbReference type="ARBA" id="ARBA00023128"/>
    </source>
</evidence>
<feature type="region of interest" description="Disordered" evidence="29">
    <location>
        <begin position="26"/>
        <end position="89"/>
    </location>
</feature>
<evidence type="ECO:0000256" key="17">
    <source>
        <dbReference type="ARBA" id="ARBA00039034"/>
    </source>
</evidence>
<dbReference type="Proteomes" id="UP000192578">
    <property type="component" value="Unassembled WGS sequence"/>
</dbReference>
<comment type="similarity">
    <text evidence="4 28">Belongs to the acyl-CoA dehydrogenase family.</text>
</comment>
<dbReference type="PANTHER" id="PTHR43884:SF11">
    <property type="entry name" value="VERY LONG-CHAIN SPECIFIC ACYL-COA DEHYDROGENASE, MITOCHONDRIAL"/>
    <property type="match status" value="1"/>
</dbReference>
<dbReference type="GO" id="GO:0000062">
    <property type="term" value="F:fatty-acyl-CoA binding"/>
    <property type="evidence" value="ECO:0007669"/>
    <property type="project" value="TreeGrafter"/>
</dbReference>
<evidence type="ECO:0000256" key="25">
    <source>
        <dbReference type="ARBA" id="ARBA00049050"/>
    </source>
</evidence>
<feature type="domain" description="Acyl-CoA oxidase/dehydrogenase middle" evidence="31">
    <location>
        <begin position="234"/>
        <end position="334"/>
    </location>
</feature>
<comment type="catalytic activity">
    <reaction evidence="24">
        <text>tetradecanoyl-CoA + oxidized [electron-transfer flavoprotein] + H(+) = (2E)-tetradecenoyl-CoA + reduced [electron-transfer flavoprotein]</text>
        <dbReference type="Rhea" id="RHEA:47316"/>
        <dbReference type="Rhea" id="RHEA-COMP:10685"/>
        <dbReference type="Rhea" id="RHEA-COMP:10686"/>
        <dbReference type="ChEBI" id="CHEBI:15378"/>
        <dbReference type="ChEBI" id="CHEBI:57385"/>
        <dbReference type="ChEBI" id="CHEBI:57692"/>
        <dbReference type="ChEBI" id="CHEBI:58307"/>
        <dbReference type="ChEBI" id="CHEBI:61405"/>
    </reaction>
    <physiologicalReaction direction="left-to-right" evidence="24">
        <dbReference type="Rhea" id="RHEA:47317"/>
    </physiologicalReaction>
</comment>
<feature type="domain" description="Acyl-CoA dehydrogenase/oxidase N-terminal" evidence="32">
    <location>
        <begin position="123"/>
        <end position="230"/>
    </location>
</feature>
<dbReference type="SUPFAM" id="SSF56645">
    <property type="entry name" value="Acyl-CoA dehydrogenase NM domain-like"/>
    <property type="match status" value="1"/>
</dbReference>
<dbReference type="Pfam" id="PF21343">
    <property type="entry name" value="ACAD9-ACADV_C"/>
    <property type="match status" value="1"/>
</dbReference>
<evidence type="ECO:0000256" key="8">
    <source>
        <dbReference type="ARBA" id="ARBA00022799"/>
    </source>
</evidence>
<evidence type="ECO:0000256" key="18">
    <source>
        <dbReference type="ARBA" id="ARBA00040902"/>
    </source>
</evidence>
<sequence>MQVASSLSGVLKSQQVAVSLYKTAFRSATSATTASKTAPAAAPQRKEQEKSQPKSSPASSGDGKPKVAATPVAAKAVRDPKARMEKKAQDSKSFVANLFRGRAVTDQIFPFPSVLDDEQKDTLRSFVEPTNKFFEEVNDAAKNDETSKIPDHVTKGMAELGAFGLMVPQEYNGLGVNNTQYARLAEIVGGHDLAIGIFMGSHQSIGFKGIMLSGTDKQKEQYLPKLATGEHFAAFALTEPQSGSDAASIRSKAVLSPDGKHYILNGQKIWISNGGFADVFTVFAQTDVKDDDGNVKEKMTAFIVERKHGVKSGPPENKMGIKSSNTAELYFDDVKIPVENVLGGVGNGFKVAMNVLNNGRFGMAAAMAGTMRNVIKQSVAQANTRQQFGHLINNYGAIQEKLARMSMVHYVTESMAYHISGTMDDGGKDYQLEAAISKVYGSEAAWFTTDEAIQIFGGMGFMKATGLERVLRDLRIFRIFEGSNDVMRLFVALTGMQYAGGHLRELQKALKNPVGNLGLVVNEGLTRGFRKIGIRRGDPSFGDLVNPALKDSADLVSHSVGQFGETVEALLAKYRQGIVDEQFILKRVADAAIDIYAMTVSLSRATRSIKEAKNTAGYETKLVSTFCHEAAQRVSQNLGLTRSSRDVANFKAMSELAQEMCQQGGVVQEHPLGF</sequence>
<feature type="compositionally biased region" description="Basic and acidic residues" evidence="29">
    <location>
        <begin position="76"/>
        <end position="89"/>
    </location>
</feature>
<dbReference type="InterPro" id="IPR036250">
    <property type="entry name" value="AcylCo_DH-like_C"/>
</dbReference>
<keyword evidence="12" id="KW-0007">Acetylation</keyword>
<feature type="compositionally biased region" description="Low complexity" evidence="29">
    <location>
        <begin position="66"/>
        <end position="75"/>
    </location>
</feature>
<comment type="catalytic activity">
    <reaction evidence="23">
        <text>tetracosanoyl-CoA + oxidized [electron-transfer flavoprotein] + H(+) = (2E)-tetracosenoyl-CoA + reduced [electron-transfer flavoprotein]</text>
        <dbReference type="Rhea" id="RHEA:47232"/>
        <dbReference type="Rhea" id="RHEA-COMP:10685"/>
        <dbReference type="Rhea" id="RHEA-COMP:10686"/>
        <dbReference type="ChEBI" id="CHEBI:15378"/>
        <dbReference type="ChEBI" id="CHEBI:57692"/>
        <dbReference type="ChEBI" id="CHEBI:58307"/>
        <dbReference type="ChEBI" id="CHEBI:65052"/>
        <dbReference type="ChEBI" id="CHEBI:74693"/>
    </reaction>
    <physiologicalReaction direction="left-to-right" evidence="23">
        <dbReference type="Rhea" id="RHEA:47233"/>
    </physiologicalReaction>
</comment>
<feature type="compositionally biased region" description="Low complexity" evidence="29">
    <location>
        <begin position="26"/>
        <end position="42"/>
    </location>
</feature>
<evidence type="ECO:0000256" key="12">
    <source>
        <dbReference type="ARBA" id="ARBA00022990"/>
    </source>
</evidence>
<gene>
    <name evidence="34" type="ORF">BV898_07952</name>
</gene>
<dbReference type="EC" id="1.3.8.9" evidence="17"/>
<dbReference type="GO" id="GO:0005743">
    <property type="term" value="C:mitochondrial inner membrane"/>
    <property type="evidence" value="ECO:0007669"/>
    <property type="project" value="UniProtKB-SubCell"/>
</dbReference>
<keyword evidence="35" id="KW-1185">Reference proteome</keyword>
<keyword evidence="10" id="KW-0276">Fatty acid metabolism</keyword>
<dbReference type="OrthoDB" id="2588832at2759"/>
<comment type="catalytic activity">
    <reaction evidence="27">
        <text>octadecanoyl-CoA + oxidized [electron-transfer flavoprotein] + H(+) = (2E)-octadecenoyl-CoA + reduced [electron-transfer flavoprotein]</text>
        <dbReference type="Rhea" id="RHEA:47240"/>
        <dbReference type="Rhea" id="RHEA-COMP:10685"/>
        <dbReference type="Rhea" id="RHEA-COMP:10686"/>
        <dbReference type="ChEBI" id="CHEBI:15378"/>
        <dbReference type="ChEBI" id="CHEBI:57394"/>
        <dbReference type="ChEBI" id="CHEBI:57692"/>
        <dbReference type="ChEBI" id="CHEBI:58307"/>
        <dbReference type="ChEBI" id="CHEBI:71412"/>
    </reaction>
    <physiologicalReaction direction="left-to-right" evidence="27">
        <dbReference type="Rhea" id="RHEA:47241"/>
    </physiologicalReaction>
</comment>
<evidence type="ECO:0000256" key="19">
    <source>
        <dbReference type="ARBA" id="ARBA00045422"/>
    </source>
</evidence>
<evidence type="ECO:0000256" key="9">
    <source>
        <dbReference type="ARBA" id="ARBA00022827"/>
    </source>
</evidence>
<evidence type="ECO:0000313" key="34">
    <source>
        <dbReference type="EMBL" id="OQV18011.1"/>
    </source>
</evidence>
<dbReference type="Gene3D" id="2.40.110.10">
    <property type="entry name" value="Butyryl-CoA Dehydrogenase, subunit A, domain 2"/>
    <property type="match status" value="1"/>
</dbReference>
<dbReference type="FunFam" id="1.20.140.10:FF:000008">
    <property type="entry name" value="acyl-CoA dehydrogenase family member 9, mitochondrial"/>
    <property type="match status" value="1"/>
</dbReference>
<evidence type="ECO:0000259" key="33">
    <source>
        <dbReference type="Pfam" id="PF21343"/>
    </source>
</evidence>
<dbReference type="FunFam" id="2.40.110.10:FF:000006">
    <property type="entry name" value="very long-chain specific acyl-CoA dehydrogenase, mitochondrial"/>
    <property type="match status" value="1"/>
</dbReference>
<evidence type="ECO:0000256" key="21">
    <source>
        <dbReference type="ARBA" id="ARBA00047893"/>
    </source>
</evidence>
<dbReference type="InterPro" id="IPR009075">
    <property type="entry name" value="AcylCo_DH/oxidase_C"/>
</dbReference>
<evidence type="ECO:0000259" key="32">
    <source>
        <dbReference type="Pfam" id="PF02771"/>
    </source>
</evidence>
<dbReference type="Gene3D" id="1.20.140.10">
    <property type="entry name" value="Butyryl-CoA Dehydrogenase, subunit A, domain 3"/>
    <property type="match status" value="2"/>
</dbReference>
<comment type="caution">
    <text evidence="34">The sequence shown here is derived from an EMBL/GenBank/DDBJ whole genome shotgun (WGS) entry which is preliminary data.</text>
</comment>
<evidence type="ECO:0000256" key="13">
    <source>
        <dbReference type="ARBA" id="ARBA00023002"/>
    </source>
</evidence>
<keyword evidence="6 28" id="KW-0285">Flavoprotein</keyword>
<keyword evidence="11" id="KW-0809">Transit peptide</keyword>
<dbReference type="FunFam" id="1.10.540.10:FF:000001">
    <property type="entry name" value="Very long-chain-specific acyl-CoA dehydrogenase, mitochondrial"/>
    <property type="match status" value="1"/>
</dbReference>
<keyword evidence="16" id="KW-0472">Membrane</keyword>
<keyword evidence="9 28" id="KW-0274">FAD</keyword>
<evidence type="ECO:0000256" key="20">
    <source>
        <dbReference type="ARBA" id="ARBA00046812"/>
    </source>
</evidence>
<dbReference type="GO" id="GO:0050660">
    <property type="term" value="F:flavin adenine dinucleotide binding"/>
    <property type="evidence" value="ECO:0007669"/>
    <property type="project" value="InterPro"/>
</dbReference>
<keyword evidence="13 28" id="KW-0560">Oxidoreductase</keyword>
<evidence type="ECO:0000313" key="35">
    <source>
        <dbReference type="Proteomes" id="UP000192578"/>
    </source>
</evidence>
<accession>A0A1W0WS34</accession>
<comment type="catalytic activity">
    <reaction evidence="21">
        <text>dodecanoyl-CoA + oxidized [electron-transfer flavoprotein] + H(+) = (2E)-dodecenoyl-CoA + reduced [electron-transfer flavoprotein]</text>
        <dbReference type="Rhea" id="RHEA:47296"/>
        <dbReference type="Rhea" id="RHEA-COMP:10685"/>
        <dbReference type="Rhea" id="RHEA-COMP:10686"/>
        <dbReference type="ChEBI" id="CHEBI:15378"/>
        <dbReference type="ChEBI" id="CHEBI:57330"/>
        <dbReference type="ChEBI" id="CHEBI:57375"/>
        <dbReference type="ChEBI" id="CHEBI:57692"/>
        <dbReference type="ChEBI" id="CHEBI:58307"/>
    </reaction>
    <physiologicalReaction direction="left-to-right" evidence="21">
        <dbReference type="Rhea" id="RHEA:47297"/>
    </physiologicalReaction>
</comment>
<feature type="domain" description="ACAD9/ACADV-like C-terminal" evidence="33">
    <location>
        <begin position="547"/>
        <end position="666"/>
    </location>
</feature>
<keyword evidence="7" id="KW-0999">Mitochondrion inner membrane</keyword>
<reference evidence="35" key="1">
    <citation type="submission" date="2017-01" db="EMBL/GenBank/DDBJ databases">
        <title>Comparative genomics of anhydrobiosis in the tardigrade Hypsibius dujardini.</title>
        <authorList>
            <person name="Yoshida Y."/>
            <person name="Koutsovoulos G."/>
            <person name="Laetsch D."/>
            <person name="Stevens L."/>
            <person name="Kumar S."/>
            <person name="Horikawa D."/>
            <person name="Ishino K."/>
            <person name="Komine S."/>
            <person name="Tomita M."/>
            <person name="Blaxter M."/>
            <person name="Arakawa K."/>
        </authorList>
    </citation>
    <scope>NUCLEOTIDE SEQUENCE [LARGE SCALE GENOMIC DNA]</scope>
    <source>
        <strain evidence="35">Z151</strain>
    </source>
</reference>
<dbReference type="Pfam" id="PF00441">
    <property type="entry name" value="Acyl-CoA_dh_1"/>
    <property type="match status" value="1"/>
</dbReference>
<comment type="function">
    <text evidence="19">Very long-chain specific acyl-CoA dehydrogenase is one of the acyl-CoA dehydrogenases that catalyze the first step of mitochondrial fatty acid beta-oxidation, an aerobic process breaking down fatty acids into acetyl-CoA and allowing the production of energy from fats. The first step of fatty acid beta-oxidation consists in the removal of one hydrogen from C-2 and C-3 of the straight-chain fatty acyl-CoA thioester, resulting in the formation of trans-2-enoyl-CoA. Among the different mitochondrial acyl-CoA dehydrogenases, very long-chain specific acyl-CoA dehydrogenase acts specifically on acyl-CoAs with saturated 12 to 24 carbons long primary chains.</text>
</comment>
<evidence type="ECO:0000256" key="23">
    <source>
        <dbReference type="ARBA" id="ARBA00048086"/>
    </source>
</evidence>
<dbReference type="AlphaFoldDB" id="A0A1W0WS34"/>
<dbReference type="SUPFAM" id="SSF47203">
    <property type="entry name" value="Acyl-CoA dehydrogenase C-terminal domain-like"/>
    <property type="match status" value="1"/>
</dbReference>
<comment type="subcellular location">
    <subcellularLocation>
        <location evidence="2">Mitochondrion inner membrane</location>
        <topology evidence="2">Peripheral membrane protein</topology>
    </subcellularLocation>
</comment>
<evidence type="ECO:0000256" key="22">
    <source>
        <dbReference type="ARBA" id="ARBA00047916"/>
    </source>
</evidence>
<dbReference type="GO" id="GO:0006631">
    <property type="term" value="P:fatty acid metabolic process"/>
    <property type="evidence" value="ECO:0007669"/>
    <property type="project" value="UniProtKB-KW"/>
</dbReference>
<keyword evidence="15" id="KW-0496">Mitochondrion</keyword>
<evidence type="ECO:0000256" key="14">
    <source>
        <dbReference type="ARBA" id="ARBA00023098"/>
    </source>
</evidence>
<evidence type="ECO:0000256" key="29">
    <source>
        <dbReference type="SAM" id="MobiDB-lite"/>
    </source>
</evidence>
<keyword evidence="14" id="KW-0443">Lipid metabolism</keyword>
<evidence type="ECO:0000256" key="7">
    <source>
        <dbReference type="ARBA" id="ARBA00022792"/>
    </source>
</evidence>
<dbReference type="InterPro" id="IPR006091">
    <property type="entry name" value="Acyl-CoA_Oxase/DH_mid-dom"/>
</dbReference>
<dbReference type="InterPro" id="IPR049448">
    <property type="entry name" value="ACAD9/ACADV-like_C"/>
</dbReference>
<evidence type="ECO:0000256" key="4">
    <source>
        <dbReference type="ARBA" id="ARBA00009347"/>
    </source>
</evidence>
<evidence type="ECO:0000256" key="10">
    <source>
        <dbReference type="ARBA" id="ARBA00022832"/>
    </source>
</evidence>
<evidence type="ECO:0000256" key="11">
    <source>
        <dbReference type="ARBA" id="ARBA00022946"/>
    </source>
</evidence>
<dbReference type="PANTHER" id="PTHR43884">
    <property type="entry name" value="ACYL-COA DEHYDROGENASE"/>
    <property type="match status" value="1"/>
</dbReference>
<protein>
    <recommendedName>
        <fullName evidence="18">Very long-chain specific acyl-CoA dehydrogenase, mitochondrial</fullName>
        <ecNumber evidence="17">1.3.8.9</ecNumber>
    </recommendedName>
</protein>
<comment type="subunit">
    <text evidence="20">Homodimer. Homodimerizes after import into the mitochondrion.</text>
</comment>
<evidence type="ECO:0000256" key="2">
    <source>
        <dbReference type="ARBA" id="ARBA00004637"/>
    </source>
</evidence>
<feature type="domain" description="Acyl-CoA dehydrogenase/oxidase C-terminal" evidence="30">
    <location>
        <begin position="346"/>
        <end position="492"/>
    </location>
</feature>